<keyword evidence="1" id="KW-0472">Membrane</keyword>
<protein>
    <recommendedName>
        <fullName evidence="2">Uncharacterized protein YyaB-like PH domain-containing protein</fullName>
    </recommendedName>
</protein>
<dbReference type="EMBL" id="APBN01000006">
    <property type="protein sequence ID" value="EMT51708.1"/>
    <property type="molecule type" value="Genomic_DNA"/>
</dbReference>
<sequence>MKKRRQSKNVKFPSKVDMWLAVLIVGTMLLVILEGLRTMFAGGLMSTGERAVLFIVHFAVPCFILWLFSSTYYVIGDKELLIRYGPFRRAVPLDSIKTVRKTSNPASSPALSLKRLEISYGNGSIVLISPKDRDAFLTELRRKCPGAFIE</sequence>
<feature type="transmembrane region" description="Helical" evidence="1">
    <location>
        <begin position="20"/>
        <end position="40"/>
    </location>
</feature>
<evidence type="ECO:0000313" key="4">
    <source>
        <dbReference type="Proteomes" id="UP000012081"/>
    </source>
</evidence>
<feature type="domain" description="Uncharacterized protein YyaB-like PH" evidence="2">
    <location>
        <begin position="71"/>
        <end position="144"/>
    </location>
</feature>
<proteinExistence type="predicted"/>
<accession>M8DE13</accession>
<comment type="caution">
    <text evidence="3">The sequence shown here is derived from an EMBL/GenBank/DDBJ whole genome shotgun (WGS) entry which is preliminary data.</text>
</comment>
<name>M8DE13_9BACL</name>
<dbReference type="PATRIC" id="fig|1300222.3.peg.3187"/>
<feature type="transmembrane region" description="Helical" evidence="1">
    <location>
        <begin position="52"/>
        <end position="75"/>
    </location>
</feature>
<keyword evidence="1" id="KW-1133">Transmembrane helix</keyword>
<dbReference type="Pfam" id="PF06713">
    <property type="entry name" value="bPH_4"/>
    <property type="match status" value="1"/>
</dbReference>
<dbReference type="AlphaFoldDB" id="M8DE13"/>
<keyword evidence="1" id="KW-0812">Transmembrane</keyword>
<reference evidence="3 4" key="1">
    <citation type="submission" date="2013-03" db="EMBL/GenBank/DDBJ databases">
        <title>Assembly of a new bacterial strain Brevibacillus borstelensis AK1.</title>
        <authorList>
            <person name="Rajan I."/>
            <person name="PoliReddy D."/>
            <person name="Sugumar T."/>
            <person name="Rathinam K."/>
            <person name="Alqarawi S."/>
            <person name="Khalil A.B."/>
            <person name="Sivakumar N."/>
        </authorList>
    </citation>
    <scope>NUCLEOTIDE SEQUENCE [LARGE SCALE GENOMIC DNA]</scope>
    <source>
        <strain evidence="3 4">AK1</strain>
    </source>
</reference>
<keyword evidence="4" id="KW-1185">Reference proteome</keyword>
<dbReference type="Proteomes" id="UP000012081">
    <property type="component" value="Unassembled WGS sequence"/>
</dbReference>
<gene>
    <name evidence="3" type="ORF">I532_15236</name>
</gene>
<evidence type="ECO:0000256" key="1">
    <source>
        <dbReference type="SAM" id="Phobius"/>
    </source>
</evidence>
<dbReference type="GO" id="GO:0030153">
    <property type="term" value="P:bacteriocin immunity"/>
    <property type="evidence" value="ECO:0007669"/>
    <property type="project" value="InterPro"/>
</dbReference>
<evidence type="ECO:0000259" key="2">
    <source>
        <dbReference type="Pfam" id="PF06713"/>
    </source>
</evidence>
<dbReference type="InterPro" id="IPR009589">
    <property type="entry name" value="PH_YyaB-like"/>
</dbReference>
<evidence type="ECO:0000313" key="3">
    <source>
        <dbReference type="EMBL" id="EMT51708.1"/>
    </source>
</evidence>
<organism evidence="3 4">
    <name type="scientific">Brevibacillus borstelensis AK1</name>
    <dbReference type="NCBI Taxonomy" id="1300222"/>
    <lineage>
        <taxon>Bacteria</taxon>
        <taxon>Bacillati</taxon>
        <taxon>Bacillota</taxon>
        <taxon>Bacilli</taxon>
        <taxon>Bacillales</taxon>
        <taxon>Paenibacillaceae</taxon>
        <taxon>Brevibacillus</taxon>
    </lineage>
</organism>
<dbReference type="STRING" id="1300222.I532_15236"/>